<organism evidence="1 2">
    <name type="scientific">Sphingopyxis witflariensis</name>
    <dbReference type="NCBI Taxonomy" id="173675"/>
    <lineage>
        <taxon>Bacteria</taxon>
        <taxon>Pseudomonadati</taxon>
        <taxon>Pseudomonadota</taxon>
        <taxon>Alphaproteobacteria</taxon>
        <taxon>Sphingomonadales</taxon>
        <taxon>Sphingomonadaceae</taxon>
        <taxon>Sphingopyxis</taxon>
    </lineage>
</organism>
<proteinExistence type="predicted"/>
<accession>A0A2D0AMY6</accession>
<protein>
    <submittedName>
        <fullName evidence="1">Uncharacterized protein</fullName>
    </submittedName>
</protein>
<dbReference type="Proteomes" id="UP000197097">
    <property type="component" value="Unassembled WGS sequence"/>
</dbReference>
<evidence type="ECO:0000313" key="2">
    <source>
        <dbReference type="Proteomes" id="UP000197097"/>
    </source>
</evidence>
<evidence type="ECO:0000313" key="1">
    <source>
        <dbReference type="EMBL" id="OWQ94417.1"/>
    </source>
</evidence>
<dbReference type="AlphaFoldDB" id="A0A2D0AMY6"/>
<dbReference type="EMBL" id="NISJ01000009">
    <property type="protein sequence ID" value="OWQ94417.1"/>
    <property type="molecule type" value="Genomic_DNA"/>
</dbReference>
<sequence>MGSGHDVSYAMQPMLRERMSETKLNGAEKRARRELGKLFDAAWKREAKAAGWGYLKPTSFKRIDDWFVYLDPEISTERNSSKISAAVKPFAIDDLMSRILGFEGLDGTPLSLRARGPHCLVVPMFSSSIEGDLNRMIELATEFSKTMPVRVEGLTLADFADFSAAPAGHVSAEQVAALILAGEEEEAAKLCDLAIAIKQWGGPARTTADGKIVSFFHFARQWIDEHRDA</sequence>
<reference evidence="1 2" key="1">
    <citation type="journal article" date="2002" name="Int. J. Syst. Evol. Microbiol.">
        <title>Sphingopyxis witflariensis sp. nov., isolated from activated sludge.</title>
        <authorList>
            <person name="Kampfer P."/>
            <person name="Witzenberger R."/>
            <person name="Denner E.B."/>
            <person name="Busse H.J."/>
            <person name="Neef A."/>
        </authorList>
    </citation>
    <scope>NUCLEOTIDE SEQUENCE [LARGE SCALE GENOMIC DNA]</scope>
    <source>
        <strain evidence="1 2">DSM 14551</strain>
    </source>
</reference>
<comment type="caution">
    <text evidence="1">The sequence shown here is derived from an EMBL/GenBank/DDBJ whole genome shotgun (WGS) entry which is preliminary data.</text>
</comment>
<gene>
    <name evidence="1" type="ORF">CDQ91_15700</name>
</gene>
<name>A0A2D0AMY6_9SPHN</name>
<keyword evidence="2" id="KW-1185">Reference proteome</keyword>